<dbReference type="InterPro" id="IPR019808">
    <property type="entry name" value="Histidine_triad_CS"/>
</dbReference>
<dbReference type="Gene3D" id="3.30.428.10">
    <property type="entry name" value="HIT-like"/>
    <property type="match status" value="1"/>
</dbReference>
<dbReference type="AlphaFoldDB" id="A0A395W518"/>
<dbReference type="InterPro" id="IPR039384">
    <property type="entry name" value="HINT"/>
</dbReference>
<dbReference type="GeneID" id="66580884"/>
<dbReference type="SUPFAM" id="SSF54197">
    <property type="entry name" value="HIT-like"/>
    <property type="match status" value="1"/>
</dbReference>
<reference evidence="5 6" key="1">
    <citation type="submission" date="2018-08" db="EMBL/GenBank/DDBJ databases">
        <title>A genome reference for cultivated species of the human gut microbiota.</title>
        <authorList>
            <person name="Zou Y."/>
            <person name="Xue W."/>
            <person name="Luo G."/>
        </authorList>
    </citation>
    <scope>NUCLEOTIDE SEQUENCE [LARGE SCALE GENOMIC DNA]</scope>
    <source>
        <strain evidence="5 6">AF15-20</strain>
    </source>
</reference>
<dbReference type="PRINTS" id="PR00332">
    <property type="entry name" value="HISTRIAD"/>
</dbReference>
<evidence type="ECO:0000256" key="2">
    <source>
        <dbReference type="PIRSR" id="PIRSR601310-3"/>
    </source>
</evidence>
<dbReference type="InterPro" id="IPR001310">
    <property type="entry name" value="Histidine_triad_HIT"/>
</dbReference>
<dbReference type="RefSeq" id="WP_118326065.1">
    <property type="nucleotide sequence ID" value="NZ_DBFBOP010000024.1"/>
</dbReference>
<comment type="caution">
    <text evidence="5">The sequence shown here is derived from an EMBL/GenBank/DDBJ whole genome shotgun (WGS) entry which is preliminary data.</text>
</comment>
<dbReference type="GO" id="GO:0003824">
    <property type="term" value="F:catalytic activity"/>
    <property type="evidence" value="ECO:0007669"/>
    <property type="project" value="InterPro"/>
</dbReference>
<proteinExistence type="predicted"/>
<dbReference type="CDD" id="cd01277">
    <property type="entry name" value="HINT_subgroup"/>
    <property type="match status" value="1"/>
</dbReference>
<feature type="domain" description="HIT" evidence="4">
    <location>
        <begin position="3"/>
        <end position="111"/>
    </location>
</feature>
<evidence type="ECO:0000256" key="1">
    <source>
        <dbReference type="PIRSR" id="PIRSR601310-1"/>
    </source>
</evidence>
<organism evidence="5 6">
    <name type="scientific">Holdemanella biformis</name>
    <dbReference type="NCBI Taxonomy" id="1735"/>
    <lineage>
        <taxon>Bacteria</taxon>
        <taxon>Bacillati</taxon>
        <taxon>Bacillota</taxon>
        <taxon>Erysipelotrichia</taxon>
        <taxon>Erysipelotrichales</taxon>
        <taxon>Erysipelotrichaceae</taxon>
        <taxon>Holdemanella</taxon>
    </lineage>
</organism>
<feature type="active site" description="Tele-AMP-histidine intermediate" evidence="1">
    <location>
        <position position="97"/>
    </location>
</feature>
<protein>
    <submittedName>
        <fullName evidence="5">HIT family protein</fullName>
    </submittedName>
</protein>
<gene>
    <name evidence="5" type="ORF">DWW32_13365</name>
</gene>
<evidence type="ECO:0000313" key="5">
    <source>
        <dbReference type="EMBL" id="RGU88125.1"/>
    </source>
</evidence>
<dbReference type="EMBL" id="QRYQ01000064">
    <property type="protein sequence ID" value="RGU88125.1"/>
    <property type="molecule type" value="Genomic_DNA"/>
</dbReference>
<dbReference type="Pfam" id="PF01230">
    <property type="entry name" value="HIT"/>
    <property type="match status" value="1"/>
</dbReference>
<dbReference type="GO" id="GO:0009117">
    <property type="term" value="P:nucleotide metabolic process"/>
    <property type="evidence" value="ECO:0007669"/>
    <property type="project" value="TreeGrafter"/>
</dbReference>
<evidence type="ECO:0000313" key="6">
    <source>
        <dbReference type="Proteomes" id="UP000265489"/>
    </source>
</evidence>
<sequence length="130" mass="14888">MCIFCMIANGEIPSNKIYEDESVIAFLDINPTSYGHTLVVPKKHCDSFLDCPDETRNHVFEVASKLANKLEQTLHCDGINILSNVHEAAGQSVNHFHVHLIPRYKDNDHVTIEFHEIEKPDFEELMNKLK</sequence>
<evidence type="ECO:0000259" key="4">
    <source>
        <dbReference type="PROSITE" id="PS51084"/>
    </source>
</evidence>
<feature type="short sequence motif" description="Histidine triad motif" evidence="2 3">
    <location>
        <begin position="95"/>
        <end position="99"/>
    </location>
</feature>
<name>A0A395W518_9FIRM</name>
<dbReference type="Proteomes" id="UP000265489">
    <property type="component" value="Unassembled WGS sequence"/>
</dbReference>
<accession>A0A395W518</accession>
<dbReference type="PROSITE" id="PS00892">
    <property type="entry name" value="HIT_1"/>
    <property type="match status" value="1"/>
</dbReference>
<evidence type="ECO:0000256" key="3">
    <source>
        <dbReference type="PROSITE-ProRule" id="PRU00464"/>
    </source>
</evidence>
<dbReference type="InterPro" id="IPR036265">
    <property type="entry name" value="HIT-like_sf"/>
</dbReference>
<dbReference type="PANTHER" id="PTHR46648">
    <property type="entry name" value="HIT FAMILY PROTEIN 1"/>
    <property type="match status" value="1"/>
</dbReference>
<dbReference type="PROSITE" id="PS51084">
    <property type="entry name" value="HIT_2"/>
    <property type="match status" value="1"/>
</dbReference>
<dbReference type="PANTHER" id="PTHR46648:SF1">
    <property type="entry name" value="ADENOSINE 5'-MONOPHOSPHORAMIDASE HNT1"/>
    <property type="match status" value="1"/>
</dbReference>
<dbReference type="InterPro" id="IPR011146">
    <property type="entry name" value="HIT-like"/>
</dbReference>